<evidence type="ECO:0000313" key="4">
    <source>
        <dbReference type="EMBL" id="GER34771.1"/>
    </source>
</evidence>
<keyword evidence="5" id="KW-1185">Reference proteome</keyword>
<organism evidence="4 5">
    <name type="scientific">Striga asiatica</name>
    <name type="common">Asiatic witchweed</name>
    <name type="synonym">Buchnera asiatica</name>
    <dbReference type="NCBI Taxonomy" id="4170"/>
    <lineage>
        <taxon>Eukaryota</taxon>
        <taxon>Viridiplantae</taxon>
        <taxon>Streptophyta</taxon>
        <taxon>Embryophyta</taxon>
        <taxon>Tracheophyta</taxon>
        <taxon>Spermatophyta</taxon>
        <taxon>Magnoliopsida</taxon>
        <taxon>eudicotyledons</taxon>
        <taxon>Gunneridae</taxon>
        <taxon>Pentapetalae</taxon>
        <taxon>asterids</taxon>
        <taxon>lamiids</taxon>
        <taxon>Lamiales</taxon>
        <taxon>Orobanchaceae</taxon>
        <taxon>Buchnereae</taxon>
        <taxon>Striga</taxon>
    </lineage>
</organism>
<evidence type="ECO:0000259" key="3">
    <source>
        <dbReference type="PROSITE" id="PS51334"/>
    </source>
</evidence>
<dbReference type="InterPro" id="IPR038937">
    <property type="entry name" value="RopGEF"/>
</dbReference>
<dbReference type="AlphaFoldDB" id="A0A5A7PQ94"/>
<feature type="domain" description="PRONE" evidence="3">
    <location>
        <begin position="1"/>
        <end position="115"/>
    </location>
</feature>
<dbReference type="GO" id="GO:0005085">
    <property type="term" value="F:guanyl-nucleotide exchange factor activity"/>
    <property type="evidence" value="ECO:0007669"/>
    <property type="project" value="UniProtKB-UniRule"/>
</dbReference>
<proteinExistence type="predicted"/>
<sequence>MIIEIEMMKERFAKLLLGEDMSGGGKEVCTALVSVYGSNMTRTNLIRVSQLGCSLQTVKLSECRDIPRYMFNFVEFSELRGNSDYTKSLYDIIAEVIKIDEVVKYERDGLFCNDY</sequence>
<dbReference type="Pfam" id="PF03759">
    <property type="entry name" value="PRONE"/>
    <property type="match status" value="1"/>
</dbReference>
<dbReference type="PANTHER" id="PTHR33101">
    <property type="entry name" value="ROP GUANINE NUCLEOTIDE EXCHANGE FACTOR 1"/>
    <property type="match status" value="1"/>
</dbReference>
<evidence type="ECO:0000313" key="5">
    <source>
        <dbReference type="Proteomes" id="UP000325081"/>
    </source>
</evidence>
<dbReference type="Proteomes" id="UP000325081">
    <property type="component" value="Unassembled WGS sequence"/>
</dbReference>
<dbReference type="EMBL" id="BKCP01004949">
    <property type="protein sequence ID" value="GER34771.1"/>
    <property type="molecule type" value="Genomic_DNA"/>
</dbReference>
<reference evidence="5" key="1">
    <citation type="journal article" date="2019" name="Curr. Biol.">
        <title>Genome Sequence of Striga asiatica Provides Insight into the Evolution of Plant Parasitism.</title>
        <authorList>
            <person name="Yoshida S."/>
            <person name="Kim S."/>
            <person name="Wafula E.K."/>
            <person name="Tanskanen J."/>
            <person name="Kim Y.M."/>
            <person name="Honaas L."/>
            <person name="Yang Z."/>
            <person name="Spallek T."/>
            <person name="Conn C.E."/>
            <person name="Ichihashi Y."/>
            <person name="Cheong K."/>
            <person name="Cui S."/>
            <person name="Der J.P."/>
            <person name="Gundlach H."/>
            <person name="Jiao Y."/>
            <person name="Hori C."/>
            <person name="Ishida J.K."/>
            <person name="Kasahara H."/>
            <person name="Kiba T."/>
            <person name="Kim M.S."/>
            <person name="Koo N."/>
            <person name="Laohavisit A."/>
            <person name="Lee Y.H."/>
            <person name="Lumba S."/>
            <person name="McCourt P."/>
            <person name="Mortimer J.C."/>
            <person name="Mutuku J.M."/>
            <person name="Nomura T."/>
            <person name="Sasaki-Sekimoto Y."/>
            <person name="Seto Y."/>
            <person name="Wang Y."/>
            <person name="Wakatake T."/>
            <person name="Sakakibara H."/>
            <person name="Demura T."/>
            <person name="Yamaguchi S."/>
            <person name="Yoneyama K."/>
            <person name="Manabe R.I."/>
            <person name="Nelson D.C."/>
            <person name="Schulman A.H."/>
            <person name="Timko M.P."/>
            <person name="dePamphilis C.W."/>
            <person name="Choi D."/>
            <person name="Shirasu K."/>
        </authorList>
    </citation>
    <scope>NUCLEOTIDE SEQUENCE [LARGE SCALE GENOMIC DNA]</scope>
    <source>
        <strain evidence="5">cv. UVA1</strain>
    </source>
</reference>
<evidence type="ECO:0000256" key="2">
    <source>
        <dbReference type="PROSITE-ProRule" id="PRU00663"/>
    </source>
</evidence>
<accession>A0A5A7PQ94</accession>
<dbReference type="PANTHER" id="PTHR33101:SF6">
    <property type="entry name" value="ROP GUANINE NUCLEOTIDE EXCHANGE FACTOR 1"/>
    <property type="match status" value="1"/>
</dbReference>
<name>A0A5A7PQ94_STRAF</name>
<comment type="caution">
    <text evidence="4">The sequence shown here is derived from an EMBL/GenBank/DDBJ whole genome shotgun (WGS) entry which is preliminary data.</text>
</comment>
<gene>
    <name evidence="4" type="ORF">STAS_11031</name>
</gene>
<protein>
    <submittedName>
        <fullName evidence="4">Rop guanine nucleotide exchange factor</fullName>
    </submittedName>
</protein>
<dbReference type="InterPro" id="IPR005512">
    <property type="entry name" value="PRONE_dom"/>
</dbReference>
<dbReference type="Gene3D" id="1.20.58.2010">
    <property type="entry name" value="PRONE domain, subdomain 1"/>
    <property type="match status" value="1"/>
</dbReference>
<dbReference type="PROSITE" id="PS51334">
    <property type="entry name" value="PRONE"/>
    <property type="match status" value="1"/>
</dbReference>
<keyword evidence="1 2" id="KW-0344">Guanine-nucleotide releasing factor</keyword>
<evidence type="ECO:0000256" key="1">
    <source>
        <dbReference type="ARBA" id="ARBA00022658"/>
    </source>
</evidence>